<dbReference type="RefSeq" id="WP_053235190.1">
    <property type="nucleotide sequence ID" value="NZ_CP011125.1"/>
</dbReference>
<keyword evidence="5" id="KW-1185">Reference proteome</keyword>
<name>A0A0F6W5I1_9BACT</name>
<keyword evidence="3" id="KW-0012">Acyltransferase</keyword>
<dbReference type="InterPro" id="IPR051159">
    <property type="entry name" value="Hexapeptide_acetyltransf"/>
</dbReference>
<accession>A0A0F6W5I1</accession>
<dbReference type="Pfam" id="PF14602">
    <property type="entry name" value="Hexapep_2"/>
    <property type="match status" value="1"/>
</dbReference>
<evidence type="ECO:0000256" key="1">
    <source>
        <dbReference type="ARBA" id="ARBA00022679"/>
    </source>
</evidence>
<dbReference type="InterPro" id="IPR001451">
    <property type="entry name" value="Hexapep"/>
</dbReference>
<dbReference type="OrthoDB" id="272049at2"/>
<evidence type="ECO:0000256" key="3">
    <source>
        <dbReference type="ARBA" id="ARBA00023315"/>
    </source>
</evidence>
<dbReference type="Gene3D" id="2.160.10.10">
    <property type="entry name" value="Hexapeptide repeat proteins"/>
    <property type="match status" value="1"/>
</dbReference>
<dbReference type="CDD" id="cd04647">
    <property type="entry name" value="LbH_MAT_like"/>
    <property type="match status" value="1"/>
</dbReference>
<dbReference type="PROSITE" id="PS00101">
    <property type="entry name" value="HEXAPEP_TRANSFERASES"/>
    <property type="match status" value="1"/>
</dbReference>
<dbReference type="Proteomes" id="UP000034883">
    <property type="component" value="Chromosome"/>
</dbReference>
<evidence type="ECO:0000256" key="2">
    <source>
        <dbReference type="ARBA" id="ARBA00022737"/>
    </source>
</evidence>
<sequence length="172" mass="18079">MPPRSHGTGRFRIEDLASCGEGCVLEEGCLVFHPERVHLGRDVYVGHLAMLKGYYKNDLRIGDGTWIGQGVFLHAAGGLTIGANVGIGPGVHVITSSHREAGRAIPILHAPIDFAPVVIEDDVDLGVGAIVLPGVRIGRGVQVGAGAVVTRDVAPYSVVAGNPARVLRERPE</sequence>
<dbReference type="AlphaFoldDB" id="A0A0F6W5I1"/>
<dbReference type="EMBL" id="CP011125">
    <property type="protein sequence ID" value="AKF08000.1"/>
    <property type="molecule type" value="Genomic_DNA"/>
</dbReference>
<organism evidence="4 5">
    <name type="scientific">Sandaracinus amylolyticus</name>
    <dbReference type="NCBI Taxonomy" id="927083"/>
    <lineage>
        <taxon>Bacteria</taxon>
        <taxon>Pseudomonadati</taxon>
        <taxon>Myxococcota</taxon>
        <taxon>Polyangia</taxon>
        <taxon>Polyangiales</taxon>
        <taxon>Sandaracinaceae</taxon>
        <taxon>Sandaracinus</taxon>
    </lineage>
</organism>
<dbReference type="SUPFAM" id="SSF51161">
    <property type="entry name" value="Trimeric LpxA-like enzymes"/>
    <property type="match status" value="1"/>
</dbReference>
<dbReference type="PANTHER" id="PTHR23416">
    <property type="entry name" value="SIALIC ACID SYNTHASE-RELATED"/>
    <property type="match status" value="1"/>
</dbReference>
<keyword evidence="2" id="KW-0677">Repeat</keyword>
<dbReference type="KEGG" id="samy:DB32_005149"/>
<reference evidence="4 5" key="1">
    <citation type="submission" date="2015-03" db="EMBL/GenBank/DDBJ databases">
        <title>Genome assembly of Sandaracinus amylolyticus DSM 53668.</title>
        <authorList>
            <person name="Sharma G."/>
            <person name="Subramanian S."/>
        </authorList>
    </citation>
    <scope>NUCLEOTIDE SEQUENCE [LARGE SCALE GENOMIC DNA]</scope>
    <source>
        <strain evidence="4 5">DSM 53668</strain>
    </source>
</reference>
<dbReference type="GO" id="GO:0016746">
    <property type="term" value="F:acyltransferase activity"/>
    <property type="evidence" value="ECO:0007669"/>
    <property type="project" value="UniProtKB-KW"/>
</dbReference>
<evidence type="ECO:0000313" key="5">
    <source>
        <dbReference type="Proteomes" id="UP000034883"/>
    </source>
</evidence>
<keyword evidence="1 4" id="KW-0808">Transferase</keyword>
<protein>
    <submittedName>
        <fullName evidence="4">Chloramphenicol acetyltransferase</fullName>
    </submittedName>
</protein>
<evidence type="ECO:0000313" key="4">
    <source>
        <dbReference type="EMBL" id="AKF08000.1"/>
    </source>
</evidence>
<proteinExistence type="predicted"/>
<dbReference type="STRING" id="927083.DB32_005149"/>
<dbReference type="InterPro" id="IPR018357">
    <property type="entry name" value="Hexapep_transf_CS"/>
</dbReference>
<gene>
    <name evidence="4" type="ORF">DB32_005149</name>
</gene>
<dbReference type="InterPro" id="IPR011004">
    <property type="entry name" value="Trimer_LpxA-like_sf"/>
</dbReference>